<dbReference type="Proteomes" id="UP000237347">
    <property type="component" value="Unassembled WGS sequence"/>
</dbReference>
<accession>A0AAW0JMG1</accession>
<evidence type="ECO:0000313" key="1">
    <source>
        <dbReference type="EMBL" id="KAK7827955.1"/>
    </source>
</evidence>
<dbReference type="PANTHER" id="PTHR36041:SF2">
    <property type="entry name" value="SUCCINATE DEHYDROGENASE SUBUNIT 7A, MITOCHONDRIAL-RELATED"/>
    <property type="match status" value="1"/>
</dbReference>
<proteinExistence type="predicted"/>
<sequence>MAFLLNKTSIASHFRSHSQNTVDALSHTRRAYHIELGAREKALLAEDPALKRFKSHKKSVNAVKRMGDVLTLVVVAEYMVDMKSNAKWTYWNKSCCYEIYVKAVMREEARKKAGTAGGSA</sequence>
<dbReference type="AlphaFoldDB" id="A0AAW0JMG1"/>
<gene>
    <name evidence="1" type="primary">SDH7B_1</name>
    <name evidence="1" type="ORF">CFP56_030709</name>
</gene>
<dbReference type="PANTHER" id="PTHR36041">
    <property type="entry name" value="SUCCINATE DEHYDROGENASE SUBUNIT 7A, MITOCHONDRIAL-RELATED"/>
    <property type="match status" value="1"/>
</dbReference>
<dbReference type="EMBL" id="PKMF04000512">
    <property type="protein sequence ID" value="KAK7827955.1"/>
    <property type="molecule type" value="Genomic_DNA"/>
</dbReference>
<dbReference type="GO" id="GO:0045273">
    <property type="term" value="C:respiratory chain complex II (succinate dehydrogenase)"/>
    <property type="evidence" value="ECO:0007669"/>
    <property type="project" value="InterPro"/>
</dbReference>
<name>A0AAW0JMG1_QUESU</name>
<organism evidence="1 2">
    <name type="scientific">Quercus suber</name>
    <name type="common">Cork oak</name>
    <dbReference type="NCBI Taxonomy" id="58331"/>
    <lineage>
        <taxon>Eukaryota</taxon>
        <taxon>Viridiplantae</taxon>
        <taxon>Streptophyta</taxon>
        <taxon>Embryophyta</taxon>
        <taxon>Tracheophyta</taxon>
        <taxon>Spermatophyta</taxon>
        <taxon>Magnoliopsida</taxon>
        <taxon>eudicotyledons</taxon>
        <taxon>Gunneridae</taxon>
        <taxon>Pentapetalae</taxon>
        <taxon>rosids</taxon>
        <taxon>fabids</taxon>
        <taxon>Fagales</taxon>
        <taxon>Fagaceae</taxon>
        <taxon>Quercus</taxon>
    </lineage>
</organism>
<dbReference type="InterPro" id="IPR034573">
    <property type="entry name" value="SDH7"/>
</dbReference>
<comment type="caution">
    <text evidence="1">The sequence shown here is derived from an EMBL/GenBank/DDBJ whole genome shotgun (WGS) entry which is preliminary data.</text>
</comment>
<reference evidence="1 2" key="1">
    <citation type="journal article" date="2018" name="Sci. Data">
        <title>The draft genome sequence of cork oak.</title>
        <authorList>
            <person name="Ramos A.M."/>
            <person name="Usie A."/>
            <person name="Barbosa P."/>
            <person name="Barros P.M."/>
            <person name="Capote T."/>
            <person name="Chaves I."/>
            <person name="Simoes F."/>
            <person name="Abreu I."/>
            <person name="Carrasquinho I."/>
            <person name="Faro C."/>
            <person name="Guimaraes J.B."/>
            <person name="Mendonca D."/>
            <person name="Nobrega F."/>
            <person name="Rodrigues L."/>
            <person name="Saibo N.J.M."/>
            <person name="Varela M.C."/>
            <person name="Egas C."/>
            <person name="Matos J."/>
            <person name="Miguel C.M."/>
            <person name="Oliveira M.M."/>
            <person name="Ricardo C.P."/>
            <person name="Goncalves S."/>
        </authorList>
    </citation>
    <scope>NUCLEOTIDE SEQUENCE [LARGE SCALE GENOMIC DNA]</scope>
    <source>
        <strain evidence="2">cv. HL8</strain>
    </source>
</reference>
<evidence type="ECO:0000313" key="2">
    <source>
        <dbReference type="Proteomes" id="UP000237347"/>
    </source>
</evidence>
<keyword evidence="2" id="KW-1185">Reference proteome</keyword>
<protein>
    <submittedName>
        <fullName evidence="1">Succinate dehydrogenase subunit 7b</fullName>
    </submittedName>
</protein>